<dbReference type="Proteomes" id="UP000000715">
    <property type="component" value="Unplaced"/>
</dbReference>
<dbReference type="RefSeq" id="XP_044929157.1">
    <property type="nucleotide sequence ID" value="XM_045073222.1"/>
</dbReference>
<evidence type="ECO:0000313" key="4">
    <source>
        <dbReference type="Proteomes" id="UP000000715"/>
    </source>
</evidence>
<gene>
    <name evidence="5" type="primary">LOC123390008</name>
</gene>
<dbReference type="GO" id="GO:0005634">
    <property type="term" value="C:nucleus"/>
    <property type="evidence" value="ECO:0007669"/>
    <property type="project" value="TreeGrafter"/>
</dbReference>
<protein>
    <submittedName>
        <fullName evidence="5">Protein FAM71A-like</fullName>
    </submittedName>
</protein>
<dbReference type="AlphaFoldDB" id="A0A8U0RRU0"/>
<evidence type="ECO:0000259" key="3">
    <source>
        <dbReference type="Pfam" id="PF12480"/>
    </source>
</evidence>
<feature type="domain" description="Golgi associated RAB2 interactor protein-like Rab2B-binding" evidence="3">
    <location>
        <begin position="231"/>
        <end position="299"/>
    </location>
</feature>
<sequence>MSDFGQKLQTGRYEPWEQKILLELSSNSLEITNSAASCVGGAPLSLGGSETKRGPVACGLWDAGWIWDPCHRASRVQQEGGCTLCQPNRGRGGGGAPGTGPQTNAHPSPARLCSQLINMESLTPYHRAHSASRVGMFNTAMGKLQRQLRKGEYDLFKYAPMLESDFVQVTKRGEVVDVHNRVRMMTVGIASTSPILPLPDVLLLARPATGCEQYSDQGQATKGKGRKASTTLELTRLLPLKFVRLSVHDREKQMLRLKFATSRSCYLRLSLPLDAQEDLFPYWESIIQVLRPPPVPTHSRTDAARAEDMLAMPLLDDDDGRNAAGSDFEIDQDQVSVRSLHEGSEVAGATSAAFAGGEETFQDPPKPNSVPTVAAPNCPGLYRESAAGAMSEDQVSVRSLHEGSEVAGATSAAFAGGEETFQDPPKPNSVPTVAAPNCPGLYRELAAGATTEAAATGEAAAAAAVAAAGTAAEFAAGEAGRCLAFAGPGAAGKPAGEAARDASEGQLLSDAPSSAGSGEPAGRPPRKRREEERAPRSSRHRRAADSRHKAPGHKITPADSSRSLGSHRAAREPKKNKGRSSLARGRRAPDQGISHAPSAKDSGTSHKSGRSLSAGRSGSGTKMLGRIRGFLRKLRVSLAA</sequence>
<dbReference type="OrthoDB" id="9942703at2759"/>
<dbReference type="GeneID" id="123390008"/>
<evidence type="ECO:0000256" key="2">
    <source>
        <dbReference type="SAM" id="MobiDB-lite"/>
    </source>
</evidence>
<organism evidence="4 5">
    <name type="scientific">Mustela putorius furo</name>
    <name type="common">European domestic ferret</name>
    <name type="synonym">Mustela furo</name>
    <dbReference type="NCBI Taxonomy" id="9669"/>
    <lineage>
        <taxon>Eukaryota</taxon>
        <taxon>Metazoa</taxon>
        <taxon>Chordata</taxon>
        <taxon>Craniata</taxon>
        <taxon>Vertebrata</taxon>
        <taxon>Euteleostomi</taxon>
        <taxon>Mammalia</taxon>
        <taxon>Eutheria</taxon>
        <taxon>Laurasiatheria</taxon>
        <taxon>Carnivora</taxon>
        <taxon>Caniformia</taxon>
        <taxon>Musteloidea</taxon>
        <taxon>Mustelidae</taxon>
        <taxon>Mustelinae</taxon>
        <taxon>Mustela</taxon>
    </lineage>
</organism>
<reference evidence="5" key="1">
    <citation type="submission" date="2025-08" db="UniProtKB">
        <authorList>
            <consortium name="RefSeq"/>
        </authorList>
    </citation>
    <scope>IDENTIFICATION</scope>
    <source>
        <tissue evidence="5">Brain</tissue>
    </source>
</reference>
<name>A0A8U0RRU0_MUSPF</name>
<keyword evidence="4" id="KW-1185">Reference proteome</keyword>
<proteinExistence type="inferred from homology"/>
<feature type="region of interest" description="Disordered" evidence="2">
    <location>
        <begin position="489"/>
        <end position="628"/>
    </location>
</feature>
<feature type="compositionally biased region" description="Low complexity" evidence="2">
    <location>
        <begin position="610"/>
        <end position="620"/>
    </location>
</feature>
<evidence type="ECO:0000313" key="5">
    <source>
        <dbReference type="RefSeq" id="XP_044929157.1"/>
    </source>
</evidence>
<dbReference type="PANTHER" id="PTHR22574:SF15">
    <property type="entry name" value="GOLGI-ASSOCIATED RAB2 INTERACTOR PROTEIN 4"/>
    <property type="match status" value="1"/>
</dbReference>
<comment type="similarity">
    <text evidence="1">Belongs to the GARIN family.</text>
</comment>
<feature type="region of interest" description="Disordered" evidence="2">
    <location>
        <begin position="357"/>
        <end position="377"/>
    </location>
</feature>
<dbReference type="PANTHER" id="PTHR22574">
    <property type="match status" value="1"/>
</dbReference>
<evidence type="ECO:0000256" key="1">
    <source>
        <dbReference type="ARBA" id="ARBA00038379"/>
    </source>
</evidence>
<accession>A0A8U0RRU0</accession>
<dbReference type="Pfam" id="PF12480">
    <property type="entry name" value="GARIL_Rab2_bd"/>
    <property type="match status" value="1"/>
</dbReference>
<dbReference type="InterPro" id="IPR022168">
    <property type="entry name" value="GARIL-like_Rab2B-bd"/>
</dbReference>